<feature type="transmembrane region" description="Helical" evidence="1">
    <location>
        <begin position="6"/>
        <end position="24"/>
    </location>
</feature>
<keyword evidence="1" id="KW-0812">Transmembrane</keyword>
<name>G0UR76_TRYCI</name>
<sequence length="133" mass="15823">MGGFFHYFFPPFFFFIFFFNRPQIISRVSWKRMGNGSRSGGQGRAGQGERGGSSREAALFTRVYTCMYVCLCIYLFIARPFLFSPLRLRIYVNHFLLIVDLLLFFSFLFFYFVVRLFLLINFSPWFVLHKPVE</sequence>
<accession>G0UR76</accession>
<dbReference type="AlphaFoldDB" id="G0UR76"/>
<organism evidence="2">
    <name type="scientific">Trypanosoma congolense (strain IL3000)</name>
    <dbReference type="NCBI Taxonomy" id="1068625"/>
    <lineage>
        <taxon>Eukaryota</taxon>
        <taxon>Discoba</taxon>
        <taxon>Euglenozoa</taxon>
        <taxon>Kinetoplastea</taxon>
        <taxon>Metakinetoplastina</taxon>
        <taxon>Trypanosomatida</taxon>
        <taxon>Trypanosomatidae</taxon>
        <taxon>Trypanosoma</taxon>
        <taxon>Nannomonas</taxon>
    </lineage>
</organism>
<dbReference type="EMBL" id="HE575321">
    <property type="protein sequence ID" value="CCC91887.1"/>
    <property type="molecule type" value="Genomic_DNA"/>
</dbReference>
<evidence type="ECO:0000313" key="2">
    <source>
        <dbReference type="EMBL" id="CCC91887.1"/>
    </source>
</evidence>
<keyword evidence="1" id="KW-1133">Transmembrane helix</keyword>
<gene>
    <name evidence="2" type="ORF">TCIL3000_8_960</name>
</gene>
<protein>
    <submittedName>
        <fullName evidence="2">Uncharacterized protein</fullName>
    </submittedName>
</protein>
<evidence type="ECO:0000256" key="1">
    <source>
        <dbReference type="SAM" id="Phobius"/>
    </source>
</evidence>
<reference evidence="2" key="1">
    <citation type="journal article" date="2012" name="Proc. Natl. Acad. Sci. U.S.A.">
        <title>Antigenic diversity is generated by distinct evolutionary mechanisms in African trypanosome species.</title>
        <authorList>
            <person name="Jackson A.P."/>
            <person name="Berry A."/>
            <person name="Aslett M."/>
            <person name="Allison H.C."/>
            <person name="Burton P."/>
            <person name="Vavrova-Anderson J."/>
            <person name="Brown R."/>
            <person name="Browne H."/>
            <person name="Corton N."/>
            <person name="Hauser H."/>
            <person name="Gamble J."/>
            <person name="Gilderthorp R."/>
            <person name="Marcello L."/>
            <person name="McQuillan J."/>
            <person name="Otto T.D."/>
            <person name="Quail M.A."/>
            <person name="Sanders M.J."/>
            <person name="van Tonder A."/>
            <person name="Ginger M.L."/>
            <person name="Field M.C."/>
            <person name="Barry J.D."/>
            <person name="Hertz-Fowler C."/>
            <person name="Berriman M."/>
        </authorList>
    </citation>
    <scope>NUCLEOTIDE SEQUENCE</scope>
    <source>
        <strain evidence="2">IL3000</strain>
    </source>
</reference>
<feature type="transmembrane region" description="Helical" evidence="1">
    <location>
        <begin position="63"/>
        <end position="83"/>
    </location>
</feature>
<proteinExistence type="predicted"/>
<keyword evidence="1" id="KW-0472">Membrane</keyword>
<feature type="transmembrane region" description="Helical" evidence="1">
    <location>
        <begin position="95"/>
        <end position="120"/>
    </location>
</feature>